<feature type="signal peptide" evidence="1">
    <location>
        <begin position="1"/>
        <end position="26"/>
    </location>
</feature>
<name>I3VNA1_AMPAM</name>
<organism evidence="2">
    <name type="scientific">Amphibalanus amphitrite</name>
    <name type="common">Striped barnacle</name>
    <name type="synonym">Balanus amphitrite</name>
    <dbReference type="NCBI Taxonomy" id="1232801"/>
    <lineage>
        <taxon>Eukaryota</taxon>
        <taxon>Metazoa</taxon>
        <taxon>Ecdysozoa</taxon>
        <taxon>Arthropoda</taxon>
        <taxon>Crustacea</taxon>
        <taxon>Multicrustacea</taxon>
        <taxon>Cirripedia</taxon>
        <taxon>Thoracica</taxon>
        <taxon>Thoracicalcarea</taxon>
        <taxon>Balanomorpha</taxon>
        <taxon>Balanoidea</taxon>
        <taxon>Balanidae</taxon>
        <taxon>Amphibalaninae</taxon>
        <taxon>Amphibalanus</taxon>
    </lineage>
</organism>
<feature type="chain" id="PRO_5036283666" evidence="1">
    <location>
        <begin position="27"/>
        <end position="89"/>
    </location>
</feature>
<dbReference type="EMBL" id="JQ864200">
    <property type="protein sequence ID" value="AFK81938.1"/>
    <property type="molecule type" value="mRNA"/>
</dbReference>
<reference evidence="2" key="1">
    <citation type="submission" date="2012-03" db="EMBL/GenBank/DDBJ databases">
        <authorList>
            <person name="Yan X."/>
        </authorList>
    </citation>
    <scope>NUCLEOTIDE SEQUENCE</scope>
</reference>
<sequence>MRDSMRLALALLLTALLVLPRHHVTASEPRDLRSAGSGEMLSGDIDNYLSELKDFYTKVGRPRFGKRSTRVRRWRTVASLGDVIHELRF</sequence>
<evidence type="ECO:0000313" key="3">
    <source>
        <dbReference type="EMBL" id="KAF0287873.1"/>
    </source>
</evidence>
<evidence type="ECO:0000313" key="4">
    <source>
        <dbReference type="Proteomes" id="UP000440578"/>
    </source>
</evidence>
<evidence type="ECO:0000313" key="2">
    <source>
        <dbReference type="EMBL" id="AFK81938.1"/>
    </source>
</evidence>
<dbReference type="EMBL" id="VIIS01002159">
    <property type="protein sequence ID" value="KAF0287873.1"/>
    <property type="molecule type" value="Genomic_DNA"/>
</dbReference>
<dbReference type="GO" id="GO:0007218">
    <property type="term" value="P:neuropeptide signaling pathway"/>
    <property type="evidence" value="ECO:0007669"/>
    <property type="project" value="UniProtKB-KW"/>
</dbReference>
<evidence type="ECO:0000256" key="1">
    <source>
        <dbReference type="SAM" id="SignalP"/>
    </source>
</evidence>
<keyword evidence="2" id="KW-0527">Neuropeptide</keyword>
<accession>I3VNA1</accession>
<proteinExistence type="evidence at transcript level"/>
<protein>
    <submittedName>
        <fullName evidence="2">Neuropeptide F</fullName>
    </submittedName>
</protein>
<reference evidence="3 4" key="2">
    <citation type="submission" date="2019-07" db="EMBL/GenBank/DDBJ databases">
        <title>Draft genome assembly of a fouling barnacle, Amphibalanus amphitrite (Darwin, 1854): The first reference genome for Thecostraca.</title>
        <authorList>
            <person name="Kim W."/>
        </authorList>
    </citation>
    <scope>NUCLEOTIDE SEQUENCE [LARGE SCALE GENOMIC DNA]</scope>
    <source>
        <strain evidence="3">SNU_AA5</strain>
        <tissue evidence="3">Soma without cirri and trophi</tissue>
    </source>
</reference>
<dbReference type="AlphaFoldDB" id="I3VNA1"/>
<keyword evidence="1" id="KW-0732">Signal</keyword>
<keyword evidence="4" id="KW-1185">Reference proteome</keyword>
<gene>
    <name evidence="3" type="ORF">FJT64_013706</name>
</gene>
<dbReference type="OrthoDB" id="6392796at2759"/>
<dbReference type="Proteomes" id="UP000440578">
    <property type="component" value="Unassembled WGS sequence"/>
</dbReference>